<dbReference type="EMBL" id="JABMCG010000104">
    <property type="protein sequence ID" value="NUU28375.1"/>
    <property type="molecule type" value="Genomic_DNA"/>
</dbReference>
<proteinExistence type="predicted"/>
<feature type="region of interest" description="Disordered" evidence="1">
    <location>
        <begin position="173"/>
        <end position="195"/>
    </location>
</feature>
<evidence type="ECO:0000313" key="3">
    <source>
        <dbReference type="Proteomes" id="UP000539146"/>
    </source>
</evidence>
<name>A0A850DV81_9MICO</name>
<dbReference type="AlphaFoldDB" id="A0A850DV81"/>
<reference evidence="2 3" key="1">
    <citation type="submission" date="2020-05" db="EMBL/GenBank/DDBJ databases">
        <title>Genome Sequencing of Type Strains.</title>
        <authorList>
            <person name="Lemaire J.F."/>
            <person name="Inderbitzin P."/>
            <person name="Gregorio O.A."/>
            <person name="Collins S.B."/>
            <person name="Wespe N."/>
            <person name="Knight-Connoni V."/>
        </authorList>
    </citation>
    <scope>NUCLEOTIDE SEQUENCE [LARGE SCALE GENOMIC DNA]</scope>
    <source>
        <strain evidence="2 3">DSM 20512</strain>
    </source>
</reference>
<gene>
    <name evidence="2" type="ORF">HP467_09665</name>
</gene>
<evidence type="ECO:0000313" key="2">
    <source>
        <dbReference type="EMBL" id="NUU28375.1"/>
    </source>
</evidence>
<organism evidence="2 3">
    <name type="scientific">Curtobacterium citreum</name>
    <dbReference type="NCBI Taxonomy" id="2036"/>
    <lineage>
        <taxon>Bacteria</taxon>
        <taxon>Bacillati</taxon>
        <taxon>Actinomycetota</taxon>
        <taxon>Actinomycetes</taxon>
        <taxon>Micrococcales</taxon>
        <taxon>Microbacteriaceae</taxon>
        <taxon>Curtobacterium</taxon>
    </lineage>
</organism>
<dbReference type="RefSeq" id="WP_175326045.1">
    <property type="nucleotide sequence ID" value="NZ_BAAAWP010000001.1"/>
</dbReference>
<evidence type="ECO:0000256" key="1">
    <source>
        <dbReference type="SAM" id="MobiDB-lite"/>
    </source>
</evidence>
<comment type="caution">
    <text evidence="2">The sequence shown here is derived from an EMBL/GenBank/DDBJ whole genome shotgun (WGS) entry which is preliminary data.</text>
</comment>
<sequence length="195" mass="20114">MRTTTSRGRSLLVVAAAVGVCAAAVGGVEIANADTSTSTSSASAAARSAAHRLTTVERTDLRRIEHALPTSLRTALRAAEHHRTKAERHDALATVERGVTAGTYGTTAQTVLRDVQQDGTGAWPAAVAKRVTAVEAGKRAPVHRELRTFLRRAIDGRYGSTLQQQLESLGSSLPAVTRSGSGSASGTASGSASVS</sequence>
<protein>
    <submittedName>
        <fullName evidence="2">Uncharacterized protein</fullName>
    </submittedName>
</protein>
<dbReference type="Proteomes" id="UP000539146">
    <property type="component" value="Unassembled WGS sequence"/>
</dbReference>
<accession>A0A850DV81</accession>